<accession>A0A1J4U467</accession>
<keyword evidence="3 5" id="KW-1133">Transmembrane helix</keyword>
<comment type="caution">
    <text evidence="7">The sequence shown here is derived from an EMBL/GenBank/DDBJ whole genome shotgun (WGS) entry which is preliminary data.</text>
</comment>
<dbReference type="Pfam" id="PF04932">
    <property type="entry name" value="Wzy_C"/>
    <property type="match status" value="1"/>
</dbReference>
<proteinExistence type="predicted"/>
<evidence type="ECO:0000256" key="5">
    <source>
        <dbReference type="SAM" id="Phobius"/>
    </source>
</evidence>
<sequence length="432" mass="50712">MLNKIKNILLKSFLFFFPFQTIYIIQEQFLNGSKWQYGTVGFYFTEMLLWLLIIFFIIDYFVLLKNKKVKIQSGFSKEKLFSVSILLFLLYLLYNTFFVAQDLQVAWQMTRWFELSFLLFIILTSGFLKSKEILWSVVLGSILPSLLGIWQFLSQSSFANKFLGLALHAPEVSGVSVITSDQIGRWLRAYGTFNHPNIFGGYLVLVIIFTFLLMRKIESKKQNIFLICVLFVETMVLFFTFSRTAWLAWLIFIVFVSLNYFVINKKVVWPMIFSFVFFAILFSMFFSLVQNRLEIKSTYEIKSISQRVTGYREVLEIWDKHKYLGVGIGNYTLASYNLESNKNGNIYQPVHNIFLLFVVENGIIGFALFCFILVTFFIYYFSIVDRKKIFFSVVLAFIYLILGFFDHYLLSSYIGLMILVLYLAVINRLSTE</sequence>
<evidence type="ECO:0000313" key="7">
    <source>
        <dbReference type="EMBL" id="OIO19258.1"/>
    </source>
</evidence>
<evidence type="ECO:0000256" key="3">
    <source>
        <dbReference type="ARBA" id="ARBA00022989"/>
    </source>
</evidence>
<feature type="transmembrane region" description="Helical" evidence="5">
    <location>
        <begin position="12"/>
        <end position="30"/>
    </location>
</feature>
<evidence type="ECO:0000256" key="1">
    <source>
        <dbReference type="ARBA" id="ARBA00004141"/>
    </source>
</evidence>
<dbReference type="InterPro" id="IPR051533">
    <property type="entry name" value="WaaL-like"/>
</dbReference>
<comment type="subcellular location">
    <subcellularLocation>
        <location evidence="1">Membrane</location>
        <topology evidence="1">Multi-pass membrane protein</topology>
    </subcellularLocation>
</comment>
<dbReference type="PANTHER" id="PTHR37422">
    <property type="entry name" value="TEICHURONIC ACID BIOSYNTHESIS PROTEIN TUAE"/>
    <property type="match status" value="1"/>
</dbReference>
<feature type="transmembrane region" description="Helical" evidence="5">
    <location>
        <begin position="246"/>
        <end position="263"/>
    </location>
</feature>
<feature type="domain" description="O-antigen ligase-related" evidence="6">
    <location>
        <begin position="232"/>
        <end position="370"/>
    </location>
</feature>
<protein>
    <recommendedName>
        <fullName evidence="6">O-antigen ligase-related domain-containing protein</fullName>
    </recommendedName>
</protein>
<keyword evidence="2 5" id="KW-0812">Transmembrane</keyword>
<name>A0A1J4U467_9BACT</name>
<feature type="transmembrane region" description="Helical" evidence="5">
    <location>
        <begin position="112"/>
        <end position="128"/>
    </location>
</feature>
<reference evidence="7 8" key="1">
    <citation type="journal article" date="2016" name="Environ. Microbiol.">
        <title>Genomic resolution of a cold subsurface aquifer community provides metabolic insights for novel microbes adapted to high CO concentrations.</title>
        <authorList>
            <person name="Probst A.J."/>
            <person name="Castelle C.J."/>
            <person name="Singh A."/>
            <person name="Brown C.T."/>
            <person name="Anantharaman K."/>
            <person name="Sharon I."/>
            <person name="Hug L.A."/>
            <person name="Burstein D."/>
            <person name="Emerson J.B."/>
            <person name="Thomas B.C."/>
            <person name="Banfield J.F."/>
        </authorList>
    </citation>
    <scope>NUCLEOTIDE SEQUENCE [LARGE SCALE GENOMIC DNA]</scope>
    <source>
        <strain evidence="7">CG1_02_32_51</strain>
    </source>
</reference>
<dbReference type="EMBL" id="MNVC01000024">
    <property type="protein sequence ID" value="OIO19258.1"/>
    <property type="molecule type" value="Genomic_DNA"/>
</dbReference>
<evidence type="ECO:0000259" key="6">
    <source>
        <dbReference type="Pfam" id="PF04932"/>
    </source>
</evidence>
<feature type="transmembrane region" description="Helical" evidence="5">
    <location>
        <begin position="80"/>
        <end position="100"/>
    </location>
</feature>
<organism evidence="7 8">
    <name type="scientific">Candidatus Magasanikbacteria bacterium CG1_02_32_51</name>
    <dbReference type="NCBI Taxonomy" id="1805238"/>
    <lineage>
        <taxon>Bacteria</taxon>
        <taxon>Candidatus Magasanikiibacteriota</taxon>
    </lineage>
</organism>
<feature type="transmembrane region" description="Helical" evidence="5">
    <location>
        <begin position="411"/>
        <end position="429"/>
    </location>
</feature>
<dbReference type="Proteomes" id="UP000181941">
    <property type="component" value="Unassembled WGS sequence"/>
</dbReference>
<gene>
    <name evidence="7" type="ORF">AUJ23_02210</name>
</gene>
<dbReference type="AlphaFoldDB" id="A0A1J4U467"/>
<dbReference type="InterPro" id="IPR007016">
    <property type="entry name" value="O-antigen_ligase-rel_domated"/>
</dbReference>
<dbReference type="PANTHER" id="PTHR37422:SF13">
    <property type="entry name" value="LIPOPOLYSACCHARIDE BIOSYNTHESIS PROTEIN PA4999-RELATED"/>
    <property type="match status" value="1"/>
</dbReference>
<feature type="transmembrane region" description="Helical" evidence="5">
    <location>
        <begin position="223"/>
        <end position="240"/>
    </location>
</feature>
<dbReference type="STRING" id="1805238.AUJ23_02210"/>
<feature type="transmembrane region" description="Helical" evidence="5">
    <location>
        <begin position="268"/>
        <end position="289"/>
    </location>
</feature>
<feature type="transmembrane region" description="Helical" evidence="5">
    <location>
        <begin position="133"/>
        <end position="153"/>
    </location>
</feature>
<evidence type="ECO:0000313" key="8">
    <source>
        <dbReference type="Proteomes" id="UP000181941"/>
    </source>
</evidence>
<evidence type="ECO:0000256" key="4">
    <source>
        <dbReference type="ARBA" id="ARBA00023136"/>
    </source>
</evidence>
<keyword evidence="4 5" id="KW-0472">Membrane</keyword>
<dbReference type="GO" id="GO:0016020">
    <property type="term" value="C:membrane"/>
    <property type="evidence" value="ECO:0007669"/>
    <property type="project" value="UniProtKB-SubCell"/>
</dbReference>
<feature type="transmembrane region" description="Helical" evidence="5">
    <location>
        <begin position="42"/>
        <end position="64"/>
    </location>
</feature>
<feature type="transmembrane region" description="Helical" evidence="5">
    <location>
        <begin position="353"/>
        <end position="382"/>
    </location>
</feature>
<feature type="transmembrane region" description="Helical" evidence="5">
    <location>
        <begin position="389"/>
        <end position="405"/>
    </location>
</feature>
<feature type="transmembrane region" description="Helical" evidence="5">
    <location>
        <begin position="196"/>
        <end position="214"/>
    </location>
</feature>
<evidence type="ECO:0000256" key="2">
    <source>
        <dbReference type="ARBA" id="ARBA00022692"/>
    </source>
</evidence>